<protein>
    <recommendedName>
        <fullName evidence="4">Outer membrane protein beta-barrel domain-containing protein</fullName>
    </recommendedName>
</protein>
<reference evidence="3" key="1">
    <citation type="journal article" date="2019" name="Int. J. Syst. Evol. Microbiol.">
        <title>The Global Catalogue of Microorganisms (GCM) 10K type strain sequencing project: providing services to taxonomists for standard genome sequencing and annotation.</title>
        <authorList>
            <consortium name="The Broad Institute Genomics Platform"/>
            <consortium name="The Broad Institute Genome Sequencing Center for Infectious Disease"/>
            <person name="Wu L."/>
            <person name="Ma J."/>
        </authorList>
    </citation>
    <scope>NUCLEOTIDE SEQUENCE [LARGE SCALE GENOMIC DNA]</scope>
    <source>
        <strain evidence="3">JCM 17106</strain>
    </source>
</reference>
<keyword evidence="3" id="KW-1185">Reference proteome</keyword>
<comment type="caution">
    <text evidence="2">The sequence shown here is derived from an EMBL/GenBank/DDBJ whole genome shotgun (WGS) entry which is preliminary data.</text>
</comment>
<evidence type="ECO:0000313" key="3">
    <source>
        <dbReference type="Proteomes" id="UP001500459"/>
    </source>
</evidence>
<evidence type="ECO:0008006" key="4">
    <source>
        <dbReference type="Google" id="ProtNLM"/>
    </source>
</evidence>
<feature type="signal peptide" evidence="1">
    <location>
        <begin position="1"/>
        <end position="21"/>
    </location>
</feature>
<dbReference type="Proteomes" id="UP001500459">
    <property type="component" value="Unassembled WGS sequence"/>
</dbReference>
<sequence length="224" mass="25174">MKQINKLLFLFIIFFAQLPNAQELENSDYIEFNDRKNIVHGVYLGFNGSYGEMDNKDTHFIGLKAAYVANQKFEVGVSINGFYSQQNSIGRSSTYQEDLVGIYTGIHLEPILFSKSKINLSFPVLFGVGVAGYIDDSFNDDNDEFDDSEDNGDAFSIIEPGISILYNLSRYVQLETGIKYRISSRLDIFEGGIERINGVSVGLGIKVGVFNIGRNRYKKNVPNE</sequence>
<proteinExistence type="predicted"/>
<keyword evidence="1" id="KW-0732">Signal</keyword>
<dbReference type="EMBL" id="BAABCW010000018">
    <property type="protein sequence ID" value="GAA3517768.1"/>
    <property type="molecule type" value="Genomic_DNA"/>
</dbReference>
<organism evidence="2 3">
    <name type="scientific">Aquimarina addita</name>
    <dbReference type="NCBI Taxonomy" id="870485"/>
    <lineage>
        <taxon>Bacteria</taxon>
        <taxon>Pseudomonadati</taxon>
        <taxon>Bacteroidota</taxon>
        <taxon>Flavobacteriia</taxon>
        <taxon>Flavobacteriales</taxon>
        <taxon>Flavobacteriaceae</taxon>
        <taxon>Aquimarina</taxon>
    </lineage>
</organism>
<feature type="chain" id="PRO_5046497797" description="Outer membrane protein beta-barrel domain-containing protein" evidence="1">
    <location>
        <begin position="22"/>
        <end position="224"/>
    </location>
</feature>
<evidence type="ECO:0000313" key="2">
    <source>
        <dbReference type="EMBL" id="GAA3517768.1"/>
    </source>
</evidence>
<accession>A0ABP6UQ71</accession>
<gene>
    <name evidence="2" type="ORF">GCM10022393_34890</name>
</gene>
<dbReference type="RefSeq" id="WP_344929644.1">
    <property type="nucleotide sequence ID" value="NZ_BAABCW010000018.1"/>
</dbReference>
<evidence type="ECO:0000256" key="1">
    <source>
        <dbReference type="SAM" id="SignalP"/>
    </source>
</evidence>
<name>A0ABP6UQ71_9FLAO</name>